<reference evidence="2" key="1">
    <citation type="submission" date="2015-07" db="EMBL/GenBank/DDBJ databases">
        <title>Fjat-10053 dsm26.</title>
        <authorList>
            <person name="Liu B."/>
            <person name="Wang J."/>
            <person name="Zhu Y."/>
            <person name="Liu G."/>
            <person name="Chen Q."/>
            <person name="Chen Z."/>
            <person name="Lan J."/>
            <person name="Che J."/>
            <person name="Ge C."/>
            <person name="Shi H."/>
            <person name="Pan Z."/>
            <person name="Liu X."/>
        </authorList>
    </citation>
    <scope>NUCLEOTIDE SEQUENCE [LARGE SCALE GENOMIC DNA]</scope>
    <source>
        <strain evidence="2">DSM 26</strain>
    </source>
</reference>
<dbReference type="PATRIC" id="fig|1473.5.peg.2779"/>
<protein>
    <submittedName>
        <fullName evidence="1">Uncharacterized protein</fullName>
    </submittedName>
</protein>
<dbReference type="AlphaFoldDB" id="A0A0L0QPW2"/>
<gene>
    <name evidence="1" type="ORF">AFK71_20160</name>
</gene>
<keyword evidence="2" id="KW-1185">Reference proteome</keyword>
<evidence type="ECO:0000313" key="1">
    <source>
        <dbReference type="EMBL" id="KNE20660.1"/>
    </source>
</evidence>
<name>A0A0L0QPW2_VIRPA</name>
<comment type="caution">
    <text evidence="1">The sequence shown here is derived from an EMBL/GenBank/DDBJ whole genome shotgun (WGS) entry which is preliminary data.</text>
</comment>
<dbReference type="EMBL" id="LGTO01000007">
    <property type="protein sequence ID" value="KNE20660.1"/>
    <property type="molecule type" value="Genomic_DNA"/>
</dbReference>
<accession>A0A0L0QPW2</accession>
<dbReference type="Proteomes" id="UP000036780">
    <property type="component" value="Unassembled WGS sequence"/>
</dbReference>
<proteinExistence type="predicted"/>
<evidence type="ECO:0000313" key="2">
    <source>
        <dbReference type="Proteomes" id="UP000036780"/>
    </source>
</evidence>
<organism evidence="1 2">
    <name type="scientific">Virgibacillus pantothenticus</name>
    <dbReference type="NCBI Taxonomy" id="1473"/>
    <lineage>
        <taxon>Bacteria</taxon>
        <taxon>Bacillati</taxon>
        <taxon>Bacillota</taxon>
        <taxon>Bacilli</taxon>
        <taxon>Bacillales</taxon>
        <taxon>Bacillaceae</taxon>
        <taxon>Virgibacillus</taxon>
    </lineage>
</organism>
<sequence length="65" mass="7473">MIKKCLKCEGLPLKIHIKKSKVGITAFKLQMLSILYESTSVNVKLEEIDYSFKRQEKSCAILRAQ</sequence>